<dbReference type="SMART" id="SM00181">
    <property type="entry name" value="EGF"/>
    <property type="match status" value="5"/>
</dbReference>
<reference evidence="4" key="2">
    <citation type="submission" date="2020-05" db="UniProtKB">
        <authorList>
            <consortium name="EnsemblMetazoa"/>
        </authorList>
    </citation>
    <scope>IDENTIFICATION</scope>
    <source>
        <strain evidence="4">LVP_AGWG</strain>
    </source>
</reference>
<feature type="region of interest" description="Disordered" evidence="1">
    <location>
        <begin position="226"/>
        <end position="307"/>
    </location>
</feature>
<organism evidence="4 5">
    <name type="scientific">Aedes aegypti</name>
    <name type="common">Yellowfever mosquito</name>
    <name type="synonym">Culex aegypti</name>
    <dbReference type="NCBI Taxonomy" id="7159"/>
    <lineage>
        <taxon>Eukaryota</taxon>
        <taxon>Metazoa</taxon>
        <taxon>Ecdysozoa</taxon>
        <taxon>Arthropoda</taxon>
        <taxon>Hexapoda</taxon>
        <taxon>Insecta</taxon>
        <taxon>Pterygota</taxon>
        <taxon>Neoptera</taxon>
        <taxon>Endopterygota</taxon>
        <taxon>Diptera</taxon>
        <taxon>Nematocera</taxon>
        <taxon>Culicoidea</taxon>
        <taxon>Culicidae</taxon>
        <taxon>Culicinae</taxon>
        <taxon>Aedini</taxon>
        <taxon>Aedes</taxon>
        <taxon>Stegomyia</taxon>
    </lineage>
</organism>
<protein>
    <recommendedName>
        <fullName evidence="3">EGF-like domain-containing protein</fullName>
    </recommendedName>
</protein>
<dbReference type="Proteomes" id="UP000008820">
    <property type="component" value="Chromosome 1"/>
</dbReference>
<evidence type="ECO:0000313" key="5">
    <source>
        <dbReference type="Proteomes" id="UP000008820"/>
    </source>
</evidence>
<evidence type="ECO:0000313" key="4">
    <source>
        <dbReference type="EnsemblMetazoa" id="AAEL002560-PB"/>
    </source>
</evidence>
<feature type="signal peptide" evidence="2">
    <location>
        <begin position="1"/>
        <end position="20"/>
    </location>
</feature>
<dbReference type="AlphaFoldDB" id="A0A1S4F225"/>
<dbReference type="OrthoDB" id="504708at2759"/>
<dbReference type="PANTHER" id="PTHR39069">
    <property type="entry name" value="ECDYSONE-INDUCIBLE GENE E1, ISOFORM A"/>
    <property type="match status" value="1"/>
</dbReference>
<feature type="domain" description="EGF-like" evidence="3">
    <location>
        <begin position="478"/>
        <end position="517"/>
    </location>
</feature>
<feature type="domain" description="EGF-like" evidence="3">
    <location>
        <begin position="304"/>
        <end position="339"/>
    </location>
</feature>
<dbReference type="VEuPathDB" id="VectorBase:AAEL002560"/>
<dbReference type="InterPro" id="IPR006149">
    <property type="entry name" value="EB_dom"/>
</dbReference>
<dbReference type="InParanoid" id="A0A1S4F225"/>
<dbReference type="EnsemblMetazoa" id="AAEL002560-RB">
    <property type="protein sequence ID" value="AAEL002560-PB"/>
    <property type="gene ID" value="AAEL002560"/>
</dbReference>
<proteinExistence type="predicted"/>
<name>A0A1S4F225_AEDAE</name>
<gene>
    <name evidence="4" type="primary">5580182</name>
</gene>
<evidence type="ECO:0000256" key="1">
    <source>
        <dbReference type="SAM" id="MobiDB-lite"/>
    </source>
</evidence>
<feature type="compositionally biased region" description="Polar residues" evidence="1">
    <location>
        <begin position="235"/>
        <end position="249"/>
    </location>
</feature>
<feature type="domain" description="EGF-like" evidence="3">
    <location>
        <begin position="125"/>
        <end position="173"/>
    </location>
</feature>
<dbReference type="PANTHER" id="PTHR39069:SF8">
    <property type="entry name" value="FI17111P1"/>
    <property type="match status" value="1"/>
</dbReference>
<feature type="domain" description="EGF-like" evidence="3">
    <location>
        <begin position="438"/>
        <end position="472"/>
    </location>
</feature>
<feature type="domain" description="EGF-like" evidence="3">
    <location>
        <begin position="47"/>
        <end position="84"/>
    </location>
</feature>
<keyword evidence="2" id="KW-0732">Signal</keyword>
<feature type="compositionally biased region" description="Basic and acidic residues" evidence="1">
    <location>
        <begin position="263"/>
        <end position="272"/>
    </location>
</feature>
<evidence type="ECO:0000259" key="3">
    <source>
        <dbReference type="SMART" id="SM00181"/>
    </source>
</evidence>
<sequence>MNWFTVAVIVFLCFIKRDTSLTAAVVICYRNRSYGDVVVKSRSVVWPCTTSADCGKVPEATCSIYGFCQCPAGHVFSTDVSRCLPESAYGVRCEEAVQCSHMLTGAKCENQVCTCDTGFTYVRGRCRQLANLDQPCNEDIDCFFSYNREAVECRDGKCQCAPGFYLRSTNVCRREVTLGDRCLVNEDCVGEDLECKNDFCAKKEAQTKTYRDIGVQAKPTCEEKKAQADVRVTRDQQQQTSISSSNCGTATEGGDINSGVQKEAQEEKRKESNSSGATAKRVRLQSSVDDPSTKDDSTPGYGDTCRDETEPCTGLPYSVCRMGQCICQEGFYPVGKVCKAEMGEYVDRKEDCGSLTDETKFVNGRCVCDNHMFYNYNMRTCLKGALGINTSCTQNSQCSPYGAAYCPLETPKRCTCYPYAEYDSSRQMCVGKKGFEEYCEKDEDCTLSNTRCSEAHTCVCRPNFFYVNERCKAAQGGTCETVDDCGFEKASCESEDEQQPKKCDCMKGYLYRDNTCLKEAEAYEEECTVNEQCQPLLGNLSKCMDEKCKCDESDTHFKDGKCHPKKALEERCQLASECFVEDQADNVECRNSSCQCKFDYSPDVERQRCVRPSGKSSSDRPSALKVITLLLTSAAILITGSALRDAYYA</sequence>
<dbReference type="Pfam" id="PF01683">
    <property type="entry name" value="EB"/>
    <property type="match status" value="2"/>
</dbReference>
<evidence type="ECO:0000256" key="2">
    <source>
        <dbReference type="SAM" id="SignalP"/>
    </source>
</evidence>
<reference evidence="4 5" key="1">
    <citation type="submission" date="2017-06" db="EMBL/GenBank/DDBJ databases">
        <title>Aedes aegypti genome working group (AGWG) sequencing and assembly.</title>
        <authorList>
            <consortium name="Aedes aegypti Genome Working Group (AGWG)"/>
            <person name="Matthews B.J."/>
        </authorList>
    </citation>
    <scope>NUCLEOTIDE SEQUENCE [LARGE SCALE GENOMIC DNA]</scope>
    <source>
        <strain evidence="4 5">LVP_AGWG</strain>
    </source>
</reference>
<dbReference type="InterPro" id="IPR000742">
    <property type="entry name" value="EGF"/>
</dbReference>
<accession>A0A1S4F225</accession>
<keyword evidence="5" id="KW-1185">Reference proteome</keyword>
<feature type="chain" id="PRO_5043814416" description="EGF-like domain-containing protein" evidence="2">
    <location>
        <begin position="21"/>
        <end position="649"/>
    </location>
</feature>